<evidence type="ECO:0000313" key="4">
    <source>
        <dbReference type="EMBL" id="MFC4598078.1"/>
    </source>
</evidence>
<feature type="domain" description="HTH tetR-type" evidence="3">
    <location>
        <begin position="13"/>
        <end position="73"/>
    </location>
</feature>
<evidence type="ECO:0000256" key="2">
    <source>
        <dbReference type="PROSITE-ProRule" id="PRU00335"/>
    </source>
</evidence>
<protein>
    <submittedName>
        <fullName evidence="4">TetR/AcrR family transcriptional regulator</fullName>
    </submittedName>
</protein>
<dbReference type="InterPro" id="IPR009057">
    <property type="entry name" value="Homeodomain-like_sf"/>
</dbReference>
<evidence type="ECO:0000313" key="5">
    <source>
        <dbReference type="Proteomes" id="UP001596028"/>
    </source>
</evidence>
<evidence type="ECO:0000259" key="3">
    <source>
        <dbReference type="PROSITE" id="PS50977"/>
    </source>
</evidence>
<accession>A0ABV9FA29</accession>
<dbReference type="SUPFAM" id="SSF46689">
    <property type="entry name" value="Homeodomain-like"/>
    <property type="match status" value="1"/>
</dbReference>
<organism evidence="4 5">
    <name type="scientific">Cohnella hongkongensis</name>
    <dbReference type="NCBI Taxonomy" id="178337"/>
    <lineage>
        <taxon>Bacteria</taxon>
        <taxon>Bacillati</taxon>
        <taxon>Bacillota</taxon>
        <taxon>Bacilli</taxon>
        <taxon>Bacillales</taxon>
        <taxon>Paenibacillaceae</taxon>
        <taxon>Cohnella</taxon>
    </lineage>
</organism>
<dbReference type="Gene3D" id="1.10.357.10">
    <property type="entry name" value="Tetracycline Repressor, domain 2"/>
    <property type="match status" value="1"/>
</dbReference>
<dbReference type="InterPro" id="IPR041483">
    <property type="entry name" value="TetR_C_34"/>
</dbReference>
<dbReference type="PROSITE" id="PS50977">
    <property type="entry name" value="HTH_TETR_2"/>
    <property type="match status" value="1"/>
</dbReference>
<dbReference type="Proteomes" id="UP001596028">
    <property type="component" value="Unassembled WGS sequence"/>
</dbReference>
<dbReference type="Pfam" id="PF17929">
    <property type="entry name" value="TetR_C_34"/>
    <property type="match status" value="1"/>
</dbReference>
<proteinExistence type="predicted"/>
<name>A0ABV9FA29_9BACL</name>
<sequence>MEFDRVRNDEQRKIRVEQIKKAAIKLLDTEQFHKIELAKIANETTFTRGNLYKYISSKEEIYLLVALDEFTDWLDDIRGTFVTDMTRDIQGFSHQWAQVLYRHQRFLKLISILFTMIERNVSLEKLVDFKKQYLNIMSEANDVLKIVFPAWDDKTIDKFFQLQSYYVIGLFPYTSPAPIQKQAMEQAGIPYESFDFVDDVSEFVAYTASYLNSKLK</sequence>
<reference evidence="5" key="1">
    <citation type="journal article" date="2019" name="Int. J. Syst. Evol. Microbiol.">
        <title>The Global Catalogue of Microorganisms (GCM) 10K type strain sequencing project: providing services to taxonomists for standard genome sequencing and annotation.</title>
        <authorList>
            <consortium name="The Broad Institute Genomics Platform"/>
            <consortium name="The Broad Institute Genome Sequencing Center for Infectious Disease"/>
            <person name="Wu L."/>
            <person name="Ma J."/>
        </authorList>
    </citation>
    <scope>NUCLEOTIDE SEQUENCE [LARGE SCALE GENOMIC DNA]</scope>
    <source>
        <strain evidence="5">CCUG 49571</strain>
    </source>
</reference>
<dbReference type="InterPro" id="IPR001647">
    <property type="entry name" value="HTH_TetR"/>
</dbReference>
<feature type="DNA-binding region" description="H-T-H motif" evidence="2">
    <location>
        <begin position="36"/>
        <end position="55"/>
    </location>
</feature>
<keyword evidence="1 2" id="KW-0238">DNA-binding</keyword>
<gene>
    <name evidence="4" type="ORF">ACFO3S_07465</name>
</gene>
<comment type="caution">
    <text evidence="4">The sequence shown here is derived from an EMBL/GenBank/DDBJ whole genome shotgun (WGS) entry which is preliminary data.</text>
</comment>
<dbReference type="RefSeq" id="WP_378093959.1">
    <property type="nucleotide sequence ID" value="NZ_JBHSEP010000004.1"/>
</dbReference>
<keyword evidence="5" id="KW-1185">Reference proteome</keyword>
<dbReference type="EMBL" id="JBHSEP010000004">
    <property type="protein sequence ID" value="MFC4598078.1"/>
    <property type="molecule type" value="Genomic_DNA"/>
</dbReference>
<evidence type="ECO:0000256" key="1">
    <source>
        <dbReference type="ARBA" id="ARBA00023125"/>
    </source>
</evidence>